<evidence type="ECO:0000256" key="1">
    <source>
        <dbReference type="ARBA" id="ARBA00005187"/>
    </source>
</evidence>
<dbReference type="InterPro" id="IPR051786">
    <property type="entry name" value="ASN_synthetase/amidase"/>
</dbReference>
<dbReference type="InterPro" id="IPR033738">
    <property type="entry name" value="AsnB_N"/>
</dbReference>
<protein>
    <recommendedName>
        <fullName evidence="3">asparagine synthase (glutamine-hydrolyzing)</fullName>
        <ecNumber evidence="3">6.3.5.4</ecNumber>
    </recommendedName>
</protein>
<dbReference type="GO" id="GO:0004066">
    <property type="term" value="F:asparagine synthase (glutamine-hydrolyzing) activity"/>
    <property type="evidence" value="ECO:0007669"/>
    <property type="project" value="UniProtKB-EC"/>
</dbReference>
<dbReference type="CDD" id="cd00712">
    <property type="entry name" value="AsnB"/>
    <property type="match status" value="1"/>
</dbReference>
<evidence type="ECO:0000256" key="8">
    <source>
        <dbReference type="PIRSR" id="PIRSR001589-1"/>
    </source>
</evidence>
<evidence type="ECO:0000256" key="5">
    <source>
        <dbReference type="ARBA" id="ARBA00022840"/>
    </source>
</evidence>
<keyword evidence="13" id="KW-1185">Reference proteome</keyword>
<reference evidence="12" key="2">
    <citation type="submission" date="2023-02" db="EMBL/GenBank/DDBJ databases">
        <title>'Rhodoalgimonas zhirmunskyi' gen. nov., isolated from a red alga.</title>
        <authorList>
            <person name="Nedashkovskaya O.I."/>
            <person name="Otstavnykh N.Y."/>
            <person name="Bystritskaya E.P."/>
            <person name="Balabanova L.A."/>
            <person name="Isaeva M.P."/>
        </authorList>
    </citation>
    <scope>NUCLEOTIDE SEQUENCE</scope>
    <source>
        <strain evidence="12">KCTC 52189</strain>
    </source>
</reference>
<comment type="pathway">
    <text evidence="1">Amino-acid biosynthesis; L-asparagine biosynthesis; L-asparagine from L-aspartate (L-Gln route): step 1/1.</text>
</comment>
<dbReference type="NCBIfam" id="TIGR01536">
    <property type="entry name" value="asn_synth_AEB"/>
    <property type="match status" value="1"/>
</dbReference>
<reference evidence="12" key="1">
    <citation type="submission" date="2022-07" db="EMBL/GenBank/DDBJ databases">
        <authorList>
            <person name="Otstavnykh N."/>
            <person name="Isaeva M."/>
            <person name="Bystritskaya E."/>
        </authorList>
    </citation>
    <scope>NUCLEOTIDE SEQUENCE</scope>
    <source>
        <strain evidence="12">KCTC 52189</strain>
    </source>
</reference>
<dbReference type="PROSITE" id="PS51278">
    <property type="entry name" value="GATASE_TYPE_2"/>
    <property type="match status" value="1"/>
</dbReference>
<keyword evidence="8" id="KW-0061">Asparagine biosynthesis</keyword>
<sequence>MCGICGIFVSHPGAQLPDHAITDMLGMIQHRGPDASGVYRDDQITLGHARLSVIDLETGDQPISCSRARYWISYNGEVYNYLELRDELIALGHTFHTKSDTEVVVNAFSEWGPRCFQKFNGQWAAAIWDSWENRLVLSRDPIGICPLFYVQNNGNLLFASEVKAIFANANVSRALSKTGLCQVFTLWGSYAPQTVYSEVHEVPPGHCVLISSDTIRKEAYWRLEFGVSEPGDRRLEFGPAMEELEAQLTRATQLRFTRADVPVGAYLSGGIDSAITASLVKQLSCAPVDTYSLRFSDPEFDEGEYQSLVSSDLGTTHHEIAVSAEDIAKTFPEAVFHAERPILRTAPVPMYLLSREVRNNDKKVVVTGEGADEMLGGYDLFREAKVRRFIARNPTSKVRKHLVEKLYPWMERNPANIPAFGQSFFSKNIDLADPGFSHRPRWDTSRAITQFLHDPDTSPEKCVLDDLPHNFETWHPLEMAQWIEIKTLLNGYLLSAQGDRMLMGNGVEGRFPFLDINVIEFACKMNPAYKLWGLREKHILKRAFSGRIPTRVISRPKQPYRAPEANVFFSPSAQDWIDYLSRDVLDTIELIDSRKVKKLFEKGEKFSSKKMSNTDNMRIVAMLSLALIQEQFVLGRGLRPKPVKVTRHIDRRSERRETKGDEYV</sequence>
<evidence type="ECO:0000313" key="12">
    <source>
        <dbReference type="EMBL" id="MDQ2089642.1"/>
    </source>
</evidence>
<accession>A0AAE3WD89</accession>
<dbReference type="GO" id="GO:0005524">
    <property type="term" value="F:ATP binding"/>
    <property type="evidence" value="ECO:0007669"/>
    <property type="project" value="UniProtKB-KW"/>
</dbReference>
<evidence type="ECO:0000256" key="10">
    <source>
        <dbReference type="PIRSR" id="PIRSR001589-3"/>
    </source>
</evidence>
<dbReference type="Gene3D" id="3.60.20.10">
    <property type="entry name" value="Glutamine Phosphoribosylpyrophosphate, subunit 1, domain 1"/>
    <property type="match status" value="1"/>
</dbReference>
<dbReference type="GO" id="GO:0005829">
    <property type="term" value="C:cytosol"/>
    <property type="evidence" value="ECO:0007669"/>
    <property type="project" value="TreeGrafter"/>
</dbReference>
<dbReference type="EMBL" id="JANHAX010000002">
    <property type="protein sequence ID" value="MDQ2089642.1"/>
    <property type="molecule type" value="Genomic_DNA"/>
</dbReference>
<dbReference type="EC" id="6.3.5.4" evidence="3"/>
<dbReference type="Pfam" id="PF00733">
    <property type="entry name" value="Asn_synthase"/>
    <property type="match status" value="1"/>
</dbReference>
<name>A0AAE3WD89_9RHOB</name>
<evidence type="ECO:0000256" key="2">
    <source>
        <dbReference type="ARBA" id="ARBA00005752"/>
    </source>
</evidence>
<feature type="site" description="Important for beta-aspartyl-AMP intermediate formation" evidence="10">
    <location>
        <position position="369"/>
    </location>
</feature>
<dbReference type="CDD" id="cd01991">
    <property type="entry name" value="Asn_synthase_B_C"/>
    <property type="match status" value="1"/>
</dbReference>
<evidence type="ECO:0000256" key="3">
    <source>
        <dbReference type="ARBA" id="ARBA00012737"/>
    </source>
</evidence>
<dbReference type="PIRSF" id="PIRSF001589">
    <property type="entry name" value="Asn_synthetase_glu-h"/>
    <property type="match status" value="1"/>
</dbReference>
<dbReference type="InterPro" id="IPR017932">
    <property type="entry name" value="GATase_2_dom"/>
</dbReference>
<dbReference type="GO" id="GO:0006529">
    <property type="term" value="P:asparagine biosynthetic process"/>
    <property type="evidence" value="ECO:0007669"/>
    <property type="project" value="UniProtKB-KW"/>
</dbReference>
<feature type="active site" description="For GATase activity" evidence="8">
    <location>
        <position position="2"/>
    </location>
</feature>
<keyword evidence="5 9" id="KW-0067">ATP-binding</keyword>
<keyword evidence="4 9" id="KW-0547">Nucleotide-binding</keyword>
<dbReference type="AlphaFoldDB" id="A0AAE3WD89"/>
<comment type="catalytic activity">
    <reaction evidence="7">
        <text>L-aspartate + L-glutamine + ATP + H2O = L-asparagine + L-glutamate + AMP + diphosphate + H(+)</text>
        <dbReference type="Rhea" id="RHEA:12228"/>
        <dbReference type="ChEBI" id="CHEBI:15377"/>
        <dbReference type="ChEBI" id="CHEBI:15378"/>
        <dbReference type="ChEBI" id="CHEBI:29985"/>
        <dbReference type="ChEBI" id="CHEBI:29991"/>
        <dbReference type="ChEBI" id="CHEBI:30616"/>
        <dbReference type="ChEBI" id="CHEBI:33019"/>
        <dbReference type="ChEBI" id="CHEBI:58048"/>
        <dbReference type="ChEBI" id="CHEBI:58359"/>
        <dbReference type="ChEBI" id="CHEBI:456215"/>
        <dbReference type="EC" id="6.3.5.4"/>
    </reaction>
</comment>
<proteinExistence type="inferred from homology"/>
<dbReference type="PANTHER" id="PTHR43284">
    <property type="entry name" value="ASPARAGINE SYNTHETASE (GLUTAMINE-HYDROLYZING)"/>
    <property type="match status" value="1"/>
</dbReference>
<keyword evidence="8" id="KW-0028">Amino-acid biosynthesis</keyword>
<evidence type="ECO:0000259" key="11">
    <source>
        <dbReference type="PROSITE" id="PS51278"/>
    </source>
</evidence>
<dbReference type="PANTHER" id="PTHR43284:SF1">
    <property type="entry name" value="ASPARAGINE SYNTHETASE"/>
    <property type="match status" value="1"/>
</dbReference>
<evidence type="ECO:0000256" key="4">
    <source>
        <dbReference type="ARBA" id="ARBA00022741"/>
    </source>
</evidence>
<dbReference type="InterPro" id="IPR001962">
    <property type="entry name" value="Asn_synthase"/>
</dbReference>
<keyword evidence="12" id="KW-0436">Ligase</keyword>
<comment type="caution">
    <text evidence="12">The sequence shown here is derived from an EMBL/GenBank/DDBJ whole genome shotgun (WGS) entry which is preliminary data.</text>
</comment>
<dbReference type="SUPFAM" id="SSF52402">
    <property type="entry name" value="Adenine nucleotide alpha hydrolases-like"/>
    <property type="match status" value="1"/>
</dbReference>
<dbReference type="Gene3D" id="3.40.50.620">
    <property type="entry name" value="HUPs"/>
    <property type="match status" value="2"/>
</dbReference>
<keyword evidence="6 8" id="KW-0315">Glutamine amidotransferase</keyword>
<evidence type="ECO:0000313" key="13">
    <source>
        <dbReference type="Proteomes" id="UP001226762"/>
    </source>
</evidence>
<dbReference type="InterPro" id="IPR006426">
    <property type="entry name" value="Asn_synth_AEB"/>
</dbReference>
<evidence type="ECO:0000256" key="9">
    <source>
        <dbReference type="PIRSR" id="PIRSR001589-2"/>
    </source>
</evidence>
<dbReference type="Proteomes" id="UP001226762">
    <property type="component" value="Unassembled WGS sequence"/>
</dbReference>
<dbReference type="InterPro" id="IPR014729">
    <property type="entry name" value="Rossmann-like_a/b/a_fold"/>
</dbReference>
<evidence type="ECO:0000256" key="6">
    <source>
        <dbReference type="ARBA" id="ARBA00022962"/>
    </source>
</evidence>
<feature type="domain" description="Glutamine amidotransferase type-2" evidence="11">
    <location>
        <begin position="2"/>
        <end position="213"/>
    </location>
</feature>
<dbReference type="SUPFAM" id="SSF56235">
    <property type="entry name" value="N-terminal nucleophile aminohydrolases (Ntn hydrolases)"/>
    <property type="match status" value="1"/>
</dbReference>
<evidence type="ECO:0000256" key="7">
    <source>
        <dbReference type="ARBA" id="ARBA00048741"/>
    </source>
</evidence>
<dbReference type="Pfam" id="PF13537">
    <property type="entry name" value="GATase_7"/>
    <property type="match status" value="1"/>
</dbReference>
<feature type="binding site" evidence="9">
    <location>
        <position position="100"/>
    </location>
    <ligand>
        <name>L-glutamine</name>
        <dbReference type="ChEBI" id="CHEBI:58359"/>
    </ligand>
</feature>
<gene>
    <name evidence="12" type="primary">asnB</name>
    <name evidence="12" type="ORF">NO357_06990</name>
</gene>
<organism evidence="12 13">
    <name type="scientific">Marimonas arenosa</name>
    <dbReference type="NCBI Taxonomy" id="1795305"/>
    <lineage>
        <taxon>Bacteria</taxon>
        <taxon>Pseudomonadati</taxon>
        <taxon>Pseudomonadota</taxon>
        <taxon>Alphaproteobacteria</taxon>
        <taxon>Rhodobacterales</taxon>
        <taxon>Paracoccaceae</taxon>
        <taxon>Marimonas</taxon>
    </lineage>
</organism>
<dbReference type="RefSeq" id="WP_306734913.1">
    <property type="nucleotide sequence ID" value="NZ_JANHAX010000002.1"/>
</dbReference>
<dbReference type="InterPro" id="IPR029055">
    <property type="entry name" value="Ntn_hydrolases_N"/>
</dbReference>
<comment type="similarity">
    <text evidence="2">Belongs to the asparagine synthetase family.</text>
</comment>